<keyword evidence="4" id="KW-0804">Transcription</keyword>
<keyword evidence="2" id="KW-0805">Transcription regulation</keyword>
<evidence type="ECO:0000313" key="6">
    <source>
        <dbReference type="EMBL" id="GAA3700519.1"/>
    </source>
</evidence>
<dbReference type="InterPro" id="IPR036390">
    <property type="entry name" value="WH_DNA-bd_sf"/>
</dbReference>
<evidence type="ECO:0000256" key="1">
    <source>
        <dbReference type="ARBA" id="ARBA00009437"/>
    </source>
</evidence>
<comment type="similarity">
    <text evidence="1">Belongs to the LysR transcriptional regulatory family.</text>
</comment>
<evidence type="ECO:0000256" key="3">
    <source>
        <dbReference type="ARBA" id="ARBA00023125"/>
    </source>
</evidence>
<feature type="domain" description="HTH lysR-type" evidence="5">
    <location>
        <begin position="2"/>
        <end position="59"/>
    </location>
</feature>
<dbReference type="PANTHER" id="PTHR30346">
    <property type="entry name" value="TRANSCRIPTIONAL DUAL REGULATOR HCAR-RELATED"/>
    <property type="match status" value="1"/>
</dbReference>
<proteinExistence type="inferred from homology"/>
<name>A0ABP7D711_9ACTN</name>
<dbReference type="Pfam" id="PF00126">
    <property type="entry name" value="HTH_1"/>
    <property type="match status" value="1"/>
</dbReference>
<dbReference type="InterPro" id="IPR000847">
    <property type="entry name" value="LysR_HTH_N"/>
</dbReference>
<dbReference type="SUPFAM" id="SSF53850">
    <property type="entry name" value="Periplasmic binding protein-like II"/>
    <property type="match status" value="1"/>
</dbReference>
<dbReference type="Gene3D" id="3.40.190.10">
    <property type="entry name" value="Periplasmic binding protein-like II"/>
    <property type="match status" value="2"/>
</dbReference>
<dbReference type="PROSITE" id="PS50931">
    <property type="entry name" value="HTH_LYSR"/>
    <property type="match status" value="1"/>
</dbReference>
<reference evidence="7" key="1">
    <citation type="journal article" date="2019" name="Int. J. Syst. Evol. Microbiol.">
        <title>The Global Catalogue of Microorganisms (GCM) 10K type strain sequencing project: providing services to taxonomists for standard genome sequencing and annotation.</title>
        <authorList>
            <consortium name="The Broad Institute Genomics Platform"/>
            <consortium name="The Broad Institute Genome Sequencing Center for Infectious Disease"/>
            <person name="Wu L."/>
            <person name="Ma J."/>
        </authorList>
    </citation>
    <scope>NUCLEOTIDE SEQUENCE [LARGE SCALE GENOMIC DNA]</scope>
    <source>
        <strain evidence="7">JCM 16548</strain>
    </source>
</reference>
<dbReference type="Pfam" id="PF03466">
    <property type="entry name" value="LysR_substrate"/>
    <property type="match status" value="1"/>
</dbReference>
<dbReference type="InterPro" id="IPR036388">
    <property type="entry name" value="WH-like_DNA-bd_sf"/>
</dbReference>
<evidence type="ECO:0000259" key="5">
    <source>
        <dbReference type="PROSITE" id="PS50931"/>
    </source>
</evidence>
<protein>
    <submittedName>
        <fullName evidence="6">LysR substrate-binding domain-containing protein</fullName>
    </submittedName>
</protein>
<dbReference type="RefSeq" id="WP_344811851.1">
    <property type="nucleotide sequence ID" value="NZ_BAAAYX010000004.1"/>
</dbReference>
<evidence type="ECO:0000313" key="7">
    <source>
        <dbReference type="Proteomes" id="UP001500051"/>
    </source>
</evidence>
<keyword evidence="7" id="KW-1185">Reference proteome</keyword>
<dbReference type="PRINTS" id="PR00039">
    <property type="entry name" value="HTHLYSR"/>
</dbReference>
<accession>A0ABP7D711</accession>
<evidence type="ECO:0000256" key="2">
    <source>
        <dbReference type="ARBA" id="ARBA00023015"/>
    </source>
</evidence>
<dbReference type="Proteomes" id="UP001500051">
    <property type="component" value="Unassembled WGS sequence"/>
</dbReference>
<comment type="caution">
    <text evidence="6">The sequence shown here is derived from an EMBL/GenBank/DDBJ whole genome shotgun (WGS) entry which is preliminary data.</text>
</comment>
<dbReference type="EMBL" id="BAAAYX010000004">
    <property type="protein sequence ID" value="GAA3700519.1"/>
    <property type="molecule type" value="Genomic_DNA"/>
</dbReference>
<dbReference type="InterPro" id="IPR005119">
    <property type="entry name" value="LysR_subst-bd"/>
</dbReference>
<keyword evidence="3" id="KW-0238">DNA-binding</keyword>
<gene>
    <name evidence="6" type="ORF">GCM10022204_16560</name>
</gene>
<dbReference type="PANTHER" id="PTHR30346:SF0">
    <property type="entry name" value="HCA OPERON TRANSCRIPTIONAL ACTIVATOR HCAR"/>
    <property type="match status" value="1"/>
</dbReference>
<dbReference type="Gene3D" id="1.10.10.10">
    <property type="entry name" value="Winged helix-like DNA-binding domain superfamily/Winged helix DNA-binding domain"/>
    <property type="match status" value="1"/>
</dbReference>
<sequence>MFTLDQLRGFVAVAEELHFGRAAERLRMTQPPLSRQIQKLERSVGVQLLERDNRTVELTTAGAAFLTEARRLLGLADGALDHVRRIHAGSAGTVRIGFTATAAFGVLPSLLNRVGAAHPEIDLDLHELVTRDQIDGLLTGDLDLGLARPPFDTTTFASRVLQREALLLAVPTTHRLATSRSVSAEDLAHEPLIMHAPTRARYFYDLVVRLIPIAEQNVVHSVSQVLTMLWLVAAGRGVAFVPESAVRLGIEGVTHRRIAGLPPAPVELHLLWLREASNPALRMLLDDVLVADR</sequence>
<evidence type="ECO:0000256" key="4">
    <source>
        <dbReference type="ARBA" id="ARBA00023163"/>
    </source>
</evidence>
<organism evidence="6 7">
    <name type="scientific">Microlunatus aurantiacus</name>
    <dbReference type="NCBI Taxonomy" id="446786"/>
    <lineage>
        <taxon>Bacteria</taxon>
        <taxon>Bacillati</taxon>
        <taxon>Actinomycetota</taxon>
        <taxon>Actinomycetes</taxon>
        <taxon>Propionibacteriales</taxon>
        <taxon>Propionibacteriaceae</taxon>
        <taxon>Microlunatus</taxon>
    </lineage>
</organism>
<dbReference type="SUPFAM" id="SSF46785">
    <property type="entry name" value="Winged helix' DNA-binding domain"/>
    <property type="match status" value="1"/>
</dbReference>